<gene>
    <name evidence="9" type="ORF">RZN69_16545</name>
</gene>
<dbReference type="PROSITE" id="PS50928">
    <property type="entry name" value="ABC_TM1"/>
    <property type="match status" value="1"/>
</dbReference>
<evidence type="ECO:0000256" key="6">
    <source>
        <dbReference type="ARBA" id="ARBA00023136"/>
    </source>
</evidence>
<feature type="transmembrane region" description="Helical" evidence="7">
    <location>
        <begin position="270"/>
        <end position="291"/>
    </location>
</feature>
<evidence type="ECO:0000256" key="2">
    <source>
        <dbReference type="ARBA" id="ARBA00022448"/>
    </source>
</evidence>
<dbReference type="InterPro" id="IPR000515">
    <property type="entry name" value="MetI-like"/>
</dbReference>
<dbReference type="GO" id="GO:0005886">
    <property type="term" value="C:plasma membrane"/>
    <property type="evidence" value="ECO:0007669"/>
    <property type="project" value="UniProtKB-SubCell"/>
</dbReference>
<keyword evidence="6 7" id="KW-0472">Membrane</keyword>
<dbReference type="FunFam" id="1.10.3720.10:FF:000003">
    <property type="entry name" value="Aliphatic sulfonate ABC transporter permease"/>
    <property type="match status" value="1"/>
</dbReference>
<dbReference type="KEGG" id="puo:RZN69_16545"/>
<reference evidence="9 10" key="1">
    <citation type="submission" date="2023-10" db="EMBL/GenBank/DDBJ databases">
        <title>Rubellicoccus peritrichatus gen. nov., sp. nov., isolated from an algae of coral reef tank.</title>
        <authorList>
            <person name="Luo J."/>
        </authorList>
    </citation>
    <scope>NUCLEOTIDE SEQUENCE [LARGE SCALE GENOMIC DNA]</scope>
    <source>
        <strain evidence="9 10">CR14</strain>
    </source>
</reference>
<dbReference type="Pfam" id="PF00528">
    <property type="entry name" value="BPD_transp_1"/>
    <property type="match status" value="1"/>
</dbReference>
<evidence type="ECO:0000256" key="3">
    <source>
        <dbReference type="ARBA" id="ARBA00022475"/>
    </source>
</evidence>
<dbReference type="AlphaFoldDB" id="A0AAQ3QSC9"/>
<proteinExistence type="inferred from homology"/>
<feature type="transmembrane region" description="Helical" evidence="7">
    <location>
        <begin position="151"/>
        <end position="171"/>
    </location>
</feature>
<keyword evidence="4 7" id="KW-0812">Transmembrane</keyword>
<keyword evidence="3" id="KW-1003">Cell membrane</keyword>
<dbReference type="GO" id="GO:0042918">
    <property type="term" value="P:alkanesulfonate transmembrane transport"/>
    <property type="evidence" value="ECO:0007669"/>
    <property type="project" value="UniProtKB-ARBA"/>
</dbReference>
<organism evidence="9 10">
    <name type="scientific">Rubellicoccus peritrichatus</name>
    <dbReference type="NCBI Taxonomy" id="3080537"/>
    <lineage>
        <taxon>Bacteria</taxon>
        <taxon>Pseudomonadati</taxon>
        <taxon>Verrucomicrobiota</taxon>
        <taxon>Opitutia</taxon>
        <taxon>Puniceicoccales</taxon>
        <taxon>Cerasicoccaceae</taxon>
        <taxon>Rubellicoccus</taxon>
    </lineage>
</organism>
<dbReference type="SUPFAM" id="SSF161098">
    <property type="entry name" value="MetI-like"/>
    <property type="match status" value="1"/>
</dbReference>
<dbReference type="CDD" id="cd06261">
    <property type="entry name" value="TM_PBP2"/>
    <property type="match status" value="1"/>
</dbReference>
<evidence type="ECO:0000259" key="8">
    <source>
        <dbReference type="PROSITE" id="PS50928"/>
    </source>
</evidence>
<evidence type="ECO:0000313" key="10">
    <source>
        <dbReference type="Proteomes" id="UP001304300"/>
    </source>
</evidence>
<protein>
    <submittedName>
        <fullName evidence="9">ABC transporter permease subunit</fullName>
    </submittedName>
</protein>
<keyword evidence="2 7" id="KW-0813">Transport</keyword>
<dbReference type="Proteomes" id="UP001304300">
    <property type="component" value="Chromosome"/>
</dbReference>
<dbReference type="PANTHER" id="PTHR30151:SF7">
    <property type="entry name" value="NITRATE IMPORT PERMEASE PROTEIN NRTB"/>
    <property type="match status" value="1"/>
</dbReference>
<feature type="transmembrane region" description="Helical" evidence="7">
    <location>
        <begin position="6"/>
        <end position="24"/>
    </location>
</feature>
<feature type="domain" description="ABC transmembrane type-1" evidence="8">
    <location>
        <begin position="140"/>
        <end position="320"/>
    </location>
</feature>
<keyword evidence="10" id="KW-1185">Reference proteome</keyword>
<comment type="subcellular location">
    <subcellularLocation>
        <location evidence="1 7">Cell membrane</location>
        <topology evidence="1 7">Multi-pass membrane protein</topology>
    </subcellularLocation>
</comment>
<evidence type="ECO:0000313" key="9">
    <source>
        <dbReference type="EMBL" id="WOO40231.1"/>
    </source>
</evidence>
<evidence type="ECO:0000256" key="4">
    <source>
        <dbReference type="ARBA" id="ARBA00022692"/>
    </source>
</evidence>
<feature type="transmembrane region" description="Helical" evidence="7">
    <location>
        <begin position="205"/>
        <end position="226"/>
    </location>
</feature>
<evidence type="ECO:0000256" key="7">
    <source>
        <dbReference type="RuleBase" id="RU363032"/>
    </source>
</evidence>
<feature type="transmembrane region" description="Helical" evidence="7">
    <location>
        <begin position="297"/>
        <end position="320"/>
    </location>
</feature>
<dbReference type="RefSeq" id="WP_317832381.1">
    <property type="nucleotide sequence ID" value="NZ_CP136920.1"/>
</dbReference>
<name>A0AAQ3QSC9_9BACT</name>
<dbReference type="EMBL" id="CP136920">
    <property type="protein sequence ID" value="WOO40231.1"/>
    <property type="molecule type" value="Genomic_DNA"/>
</dbReference>
<evidence type="ECO:0000256" key="1">
    <source>
        <dbReference type="ARBA" id="ARBA00004651"/>
    </source>
</evidence>
<sequence length="331" mass="36229">MNTKRIWTAVLLSVGFFLAFLAIWHVTTHVEKTKADSITLSSDEVGQLTAAGMSETDMQIYAEKGLKFDQIEQIANMGLTHEDLEMAGGIEAFGFTTGGAAEEATTGFPSPALVWKEAYYQLSDPFYDRGPNDKGIGTQLKYSLFRVGTGFLLAVIVAVPLGFVIGMFPLLNMALMPYIQVLKPISPLAWLPVALYLIKDSEQASIFVIFVCSIWPMLINTAYGVSSTKKDWINIAKTLELSQFKTAWSVVLPAASPTILTGMRISLSIAWLVIVAAEMVIGGIGVGYFVWNEWNGLNLASMIFAIFIIGVVGLILDLILGQLVKTFTYQE</sequence>
<accession>A0AAQ3QSC9</accession>
<dbReference type="PANTHER" id="PTHR30151">
    <property type="entry name" value="ALKANE SULFONATE ABC TRANSPORTER-RELATED, MEMBRANE SUBUNIT"/>
    <property type="match status" value="1"/>
</dbReference>
<dbReference type="Gene3D" id="1.10.3720.10">
    <property type="entry name" value="MetI-like"/>
    <property type="match status" value="1"/>
</dbReference>
<feature type="transmembrane region" description="Helical" evidence="7">
    <location>
        <begin position="177"/>
        <end position="198"/>
    </location>
</feature>
<evidence type="ECO:0000256" key="5">
    <source>
        <dbReference type="ARBA" id="ARBA00022989"/>
    </source>
</evidence>
<comment type="similarity">
    <text evidence="7">Belongs to the binding-protein-dependent transport system permease family.</text>
</comment>
<dbReference type="InterPro" id="IPR035906">
    <property type="entry name" value="MetI-like_sf"/>
</dbReference>
<keyword evidence="5 7" id="KW-1133">Transmembrane helix</keyword>